<evidence type="ECO:0000313" key="4">
    <source>
        <dbReference type="Proteomes" id="UP000604341"/>
    </source>
</evidence>
<dbReference type="Pfam" id="PF00990">
    <property type="entry name" value="GGDEF"/>
    <property type="match status" value="1"/>
</dbReference>
<dbReference type="InterPro" id="IPR001610">
    <property type="entry name" value="PAC"/>
</dbReference>
<dbReference type="CDD" id="cd01949">
    <property type="entry name" value="GGDEF"/>
    <property type="match status" value="1"/>
</dbReference>
<dbReference type="Proteomes" id="UP000604341">
    <property type="component" value="Unassembled WGS sequence"/>
</dbReference>
<protein>
    <recommendedName>
        <fullName evidence="5">Diguanylate cyclase with PAS/PAC sensor</fullName>
    </recommendedName>
</protein>
<organism evidence="3 4">
    <name type="scientific">Deinococcus radiotolerans</name>
    <dbReference type="NCBI Taxonomy" id="1309407"/>
    <lineage>
        <taxon>Bacteria</taxon>
        <taxon>Thermotogati</taxon>
        <taxon>Deinococcota</taxon>
        <taxon>Deinococci</taxon>
        <taxon>Deinococcales</taxon>
        <taxon>Deinococcaceae</taxon>
        <taxon>Deinococcus</taxon>
    </lineage>
</organism>
<accession>A0ABQ2FIZ5</accession>
<dbReference type="SUPFAM" id="SSF55073">
    <property type="entry name" value="Nucleotide cyclase"/>
    <property type="match status" value="1"/>
</dbReference>
<dbReference type="PROSITE" id="PS50887">
    <property type="entry name" value="GGDEF"/>
    <property type="match status" value="1"/>
</dbReference>
<dbReference type="InterPro" id="IPR035965">
    <property type="entry name" value="PAS-like_dom_sf"/>
</dbReference>
<feature type="domain" description="PAS" evidence="1">
    <location>
        <begin position="253"/>
        <end position="323"/>
    </location>
</feature>
<keyword evidence="4" id="KW-1185">Reference proteome</keyword>
<dbReference type="SMART" id="SM00086">
    <property type="entry name" value="PAC"/>
    <property type="match status" value="2"/>
</dbReference>
<name>A0ABQ2FIZ5_9DEIO</name>
<dbReference type="RefSeq" id="WP_189068633.1">
    <property type="nucleotide sequence ID" value="NZ_BMPE01000003.1"/>
</dbReference>
<dbReference type="SMART" id="SM00091">
    <property type="entry name" value="PAS"/>
    <property type="match status" value="3"/>
</dbReference>
<dbReference type="InterPro" id="IPR029787">
    <property type="entry name" value="Nucleotide_cyclase"/>
</dbReference>
<dbReference type="InterPro" id="IPR013655">
    <property type="entry name" value="PAS_fold_3"/>
</dbReference>
<sequence>MSNPICAPEHVPSGSFYLAVNPEGTVTAASAAARHWLRTVAPAAQDLLGQPLLSLLPPGCLLRAQLEGTTVPAGCGGHCQHLRADRTPDGLEFHAPHGDLLTPHESLARTLNEAQAMDEVISAVLTHPAWQALDVYLALFDPVGATLRVLTAGPDGPQITRTLVATDAHPLARALQAGNATASSAGTWTTLDPALHPAAQEVITLPLVTSGRALGQLILTMQTPGHLVRVSALIAPCVAALDRARLFDDTTRAHLRYRTLLEITHAALWELDRNFAIQGHSPNWEALTGQAFDEYIGHGYLNVVHPDDRARLWADILRGMRGGIPFELRGRMRRADGQYRHVVALALPVPEERGNGQGWAGSIQDVTEEVWAAEWEGPAQQLLTLSVQGGPARPTFHAVLAELQRVSGAPGALLIQMAAPAAPPRILAAQGDHEALREQLRELPDASTALNTLISSLTHPTWLRDLPRSTLRESRALLLPLRHEERLIALALLDIPDGTLDATTLEHLRWLQSHLAPIMHSAQLRDALERSEDQARSIVSALDEGVIMISEQGQFLAANRAARDLLELPRALPHVSNLDWGLHDERGQLVTWQKNPAATAQQTGRAVRQVLLARRHRDGHQLWLSINAIPLDDRSGVVVSFSDVTEAVTLRQQLTSQAFQDDLTGLGNRRAFQRAVRDLRGPRAAALLIDIDHFKEVNDTYGHHVGDDLLRELAARLCAHTPDGTLIARLGGDEFGLMHPDLDPALASDLAVRLVDALGQPVHVGTICVHVSASVGVAVAGRVPDGDLHRAADLAMYAAKHAGKAGWRTYTVELDLERLR</sequence>
<evidence type="ECO:0000313" key="3">
    <source>
        <dbReference type="EMBL" id="GGK99784.1"/>
    </source>
</evidence>
<dbReference type="NCBIfam" id="TIGR00254">
    <property type="entry name" value="GGDEF"/>
    <property type="match status" value="1"/>
</dbReference>
<dbReference type="SUPFAM" id="SSF55781">
    <property type="entry name" value="GAF domain-like"/>
    <property type="match status" value="1"/>
</dbReference>
<dbReference type="SUPFAM" id="SSF55785">
    <property type="entry name" value="PYP-like sensor domain (PAS domain)"/>
    <property type="match status" value="2"/>
</dbReference>
<feature type="domain" description="GGDEF" evidence="2">
    <location>
        <begin position="682"/>
        <end position="812"/>
    </location>
</feature>
<dbReference type="InterPro" id="IPR000014">
    <property type="entry name" value="PAS"/>
</dbReference>
<dbReference type="InterPro" id="IPR000160">
    <property type="entry name" value="GGDEF_dom"/>
</dbReference>
<dbReference type="SMART" id="SM00267">
    <property type="entry name" value="GGDEF"/>
    <property type="match status" value="1"/>
</dbReference>
<evidence type="ECO:0000259" key="2">
    <source>
        <dbReference type="PROSITE" id="PS50887"/>
    </source>
</evidence>
<proteinExistence type="predicted"/>
<dbReference type="PANTHER" id="PTHR44757:SF2">
    <property type="entry name" value="BIOFILM ARCHITECTURE MAINTENANCE PROTEIN MBAA"/>
    <property type="match status" value="1"/>
</dbReference>
<gene>
    <name evidence="3" type="ORF">GCM10010844_17660</name>
</gene>
<dbReference type="InterPro" id="IPR043128">
    <property type="entry name" value="Rev_trsase/Diguanyl_cyclase"/>
</dbReference>
<dbReference type="NCBIfam" id="TIGR00229">
    <property type="entry name" value="sensory_box"/>
    <property type="match status" value="1"/>
</dbReference>
<dbReference type="Gene3D" id="3.30.450.20">
    <property type="entry name" value="PAS domain"/>
    <property type="match status" value="2"/>
</dbReference>
<dbReference type="InterPro" id="IPR052155">
    <property type="entry name" value="Biofilm_reg_signaling"/>
</dbReference>
<dbReference type="Gene3D" id="3.30.70.270">
    <property type="match status" value="1"/>
</dbReference>
<dbReference type="PANTHER" id="PTHR44757">
    <property type="entry name" value="DIGUANYLATE CYCLASE DGCP"/>
    <property type="match status" value="1"/>
</dbReference>
<dbReference type="CDD" id="cd00130">
    <property type="entry name" value="PAS"/>
    <property type="match status" value="2"/>
</dbReference>
<dbReference type="EMBL" id="BMPE01000003">
    <property type="protein sequence ID" value="GGK99784.1"/>
    <property type="molecule type" value="Genomic_DNA"/>
</dbReference>
<evidence type="ECO:0000259" key="1">
    <source>
        <dbReference type="PROSITE" id="PS50112"/>
    </source>
</evidence>
<dbReference type="Pfam" id="PF12860">
    <property type="entry name" value="PAS_7"/>
    <property type="match status" value="1"/>
</dbReference>
<dbReference type="PROSITE" id="PS50112">
    <property type="entry name" value="PAS"/>
    <property type="match status" value="1"/>
</dbReference>
<dbReference type="Pfam" id="PF08447">
    <property type="entry name" value="PAS_3"/>
    <property type="match status" value="1"/>
</dbReference>
<reference evidence="4" key="1">
    <citation type="journal article" date="2019" name="Int. J. Syst. Evol. Microbiol.">
        <title>The Global Catalogue of Microorganisms (GCM) 10K type strain sequencing project: providing services to taxonomists for standard genome sequencing and annotation.</title>
        <authorList>
            <consortium name="The Broad Institute Genomics Platform"/>
            <consortium name="The Broad Institute Genome Sequencing Center for Infectious Disease"/>
            <person name="Wu L."/>
            <person name="Ma J."/>
        </authorList>
    </citation>
    <scope>NUCLEOTIDE SEQUENCE [LARGE SCALE GENOMIC DNA]</scope>
    <source>
        <strain evidence="4">JCM 19173</strain>
    </source>
</reference>
<evidence type="ECO:0008006" key="5">
    <source>
        <dbReference type="Google" id="ProtNLM"/>
    </source>
</evidence>
<comment type="caution">
    <text evidence="3">The sequence shown here is derived from an EMBL/GenBank/DDBJ whole genome shotgun (WGS) entry which is preliminary data.</text>
</comment>